<dbReference type="EMBL" id="BPLQ01011044">
    <property type="protein sequence ID" value="GIY55092.1"/>
    <property type="molecule type" value="Genomic_DNA"/>
</dbReference>
<sequence length="126" mass="14578">MAIQNTQEFKRTELSLLRRLVNHFYQAHATNWRTDYCNSQQESSKKKMSVGKHLTPVLRSFEKNLLRAPFAAVPRNRVPFKGATRFTESLILATTAPHAILWFRAKTHKATEESDGNDYHGSYLQK</sequence>
<evidence type="ECO:0000313" key="2">
    <source>
        <dbReference type="Proteomes" id="UP001054837"/>
    </source>
</evidence>
<gene>
    <name evidence="1" type="ORF">CDAR_177001</name>
</gene>
<organism evidence="1 2">
    <name type="scientific">Caerostris darwini</name>
    <dbReference type="NCBI Taxonomy" id="1538125"/>
    <lineage>
        <taxon>Eukaryota</taxon>
        <taxon>Metazoa</taxon>
        <taxon>Ecdysozoa</taxon>
        <taxon>Arthropoda</taxon>
        <taxon>Chelicerata</taxon>
        <taxon>Arachnida</taxon>
        <taxon>Araneae</taxon>
        <taxon>Araneomorphae</taxon>
        <taxon>Entelegynae</taxon>
        <taxon>Araneoidea</taxon>
        <taxon>Araneidae</taxon>
        <taxon>Caerostris</taxon>
    </lineage>
</organism>
<reference evidence="1 2" key="1">
    <citation type="submission" date="2021-06" db="EMBL/GenBank/DDBJ databases">
        <title>Caerostris darwini draft genome.</title>
        <authorList>
            <person name="Kono N."/>
            <person name="Arakawa K."/>
        </authorList>
    </citation>
    <scope>NUCLEOTIDE SEQUENCE [LARGE SCALE GENOMIC DNA]</scope>
</reference>
<name>A0AAV4UB67_9ARAC</name>
<dbReference type="AlphaFoldDB" id="A0AAV4UB67"/>
<evidence type="ECO:0000313" key="1">
    <source>
        <dbReference type="EMBL" id="GIY55092.1"/>
    </source>
</evidence>
<dbReference type="Proteomes" id="UP001054837">
    <property type="component" value="Unassembled WGS sequence"/>
</dbReference>
<proteinExistence type="predicted"/>
<comment type="caution">
    <text evidence="1">The sequence shown here is derived from an EMBL/GenBank/DDBJ whole genome shotgun (WGS) entry which is preliminary data.</text>
</comment>
<accession>A0AAV4UB67</accession>
<protein>
    <submittedName>
        <fullName evidence="1">Uncharacterized protein</fullName>
    </submittedName>
</protein>
<keyword evidence="2" id="KW-1185">Reference proteome</keyword>